<feature type="region of interest" description="Disordered" evidence="1">
    <location>
        <begin position="575"/>
        <end position="594"/>
    </location>
</feature>
<comment type="caution">
    <text evidence="2">The sequence shown here is derived from an EMBL/GenBank/DDBJ whole genome shotgun (WGS) entry which is preliminary data.</text>
</comment>
<evidence type="ECO:0000313" key="3">
    <source>
        <dbReference type="Proteomes" id="UP000298327"/>
    </source>
</evidence>
<sequence length="594" mass="67008">MLQERGRGLSTTRKFVARQLGSKEHRLLRLGSLIVSGKSPQNYTSAQAHTAMSPIRSPRDSVTKANRIPSEIYAQIFSLLQESDPPCFIQEYGDPEKLHLGWLYVTHVCQHWRSAALAQSRLWTDVPFLLGSAWTKEFLRRSRMAPISFNCDVYNGVTEATKASLNVAGTITQSLSRIRTLRIVGRTDDIASIIPSFRKAAPILEKFELENVATIQIDSFGRPPLLPADLFKQSAPRLRCLEALRFNFAWSSLAFGSLVELRLSREETDNVEPTSEPQNLRHVLNALSKMPSLEVLVLQGVLPSTTSFDVENAISVSLPNLRSFELSDDGFSCILTLLYIVTPPTTNYTVHFEYLLINRYSRELFLSWFTSRVRALLPARALTVGVWETDFSVAWEPCPIPRDTEDPDLITHISEDGGPFFDLQFHGFVQAQSYTELESFCNALPLERLETLTVNLEDAPQVAWNAQEWFAIFGRCENVHCLEVLSSYPVGLFGALTSDNPIEGRSGPLFASMQLLALESIDFEHNNLFESLLAWLTLRKKLAAFQCLEFSDCAIPQDFIRKIRDEVEKVYWEGDRVEPPPNKALEPDAPMSVD</sequence>
<dbReference type="Gene3D" id="3.80.10.10">
    <property type="entry name" value="Ribonuclease Inhibitor"/>
    <property type="match status" value="1"/>
</dbReference>
<evidence type="ECO:0000313" key="2">
    <source>
        <dbReference type="EMBL" id="TFY72399.1"/>
    </source>
</evidence>
<dbReference type="OrthoDB" id="3213083at2759"/>
<name>A0A4Y9ZG33_9AGAM</name>
<gene>
    <name evidence="2" type="ORF">EVG20_g634</name>
</gene>
<reference evidence="2 3" key="1">
    <citation type="submission" date="2019-02" db="EMBL/GenBank/DDBJ databases">
        <title>Genome sequencing of the rare red list fungi Dentipellis fragilis.</title>
        <authorList>
            <person name="Buettner E."/>
            <person name="Kellner H."/>
        </authorList>
    </citation>
    <scope>NUCLEOTIDE SEQUENCE [LARGE SCALE GENOMIC DNA]</scope>
    <source>
        <strain evidence="2 3">DSM 105465</strain>
    </source>
</reference>
<dbReference type="STRING" id="205917.A0A4Y9ZG33"/>
<keyword evidence="3" id="KW-1185">Reference proteome</keyword>
<protein>
    <submittedName>
        <fullName evidence="2">Uncharacterized protein</fullName>
    </submittedName>
</protein>
<organism evidence="2 3">
    <name type="scientific">Dentipellis fragilis</name>
    <dbReference type="NCBI Taxonomy" id="205917"/>
    <lineage>
        <taxon>Eukaryota</taxon>
        <taxon>Fungi</taxon>
        <taxon>Dikarya</taxon>
        <taxon>Basidiomycota</taxon>
        <taxon>Agaricomycotina</taxon>
        <taxon>Agaricomycetes</taxon>
        <taxon>Russulales</taxon>
        <taxon>Hericiaceae</taxon>
        <taxon>Dentipellis</taxon>
    </lineage>
</organism>
<dbReference type="SUPFAM" id="SSF52047">
    <property type="entry name" value="RNI-like"/>
    <property type="match status" value="1"/>
</dbReference>
<accession>A0A4Y9ZG33</accession>
<dbReference type="Proteomes" id="UP000298327">
    <property type="component" value="Unassembled WGS sequence"/>
</dbReference>
<dbReference type="Gene3D" id="1.20.1280.50">
    <property type="match status" value="1"/>
</dbReference>
<dbReference type="InterPro" id="IPR032675">
    <property type="entry name" value="LRR_dom_sf"/>
</dbReference>
<evidence type="ECO:0000256" key="1">
    <source>
        <dbReference type="SAM" id="MobiDB-lite"/>
    </source>
</evidence>
<dbReference type="AlphaFoldDB" id="A0A4Y9ZG33"/>
<proteinExistence type="predicted"/>
<dbReference type="EMBL" id="SEOQ01000016">
    <property type="protein sequence ID" value="TFY72399.1"/>
    <property type="molecule type" value="Genomic_DNA"/>
</dbReference>